<dbReference type="EMBL" id="QXGE01004194">
    <property type="protein sequence ID" value="KAE9271573.1"/>
    <property type="molecule type" value="Genomic_DNA"/>
</dbReference>
<evidence type="ECO:0000313" key="6">
    <source>
        <dbReference type="EMBL" id="KAE9170858.1"/>
    </source>
</evidence>
<gene>
    <name evidence="9" type="ORF">PF001_g28321</name>
    <name evidence="8" type="ORF">PF002_g28330</name>
    <name evidence="6" type="ORF">PF004_g27742</name>
    <name evidence="7" type="ORF">PF005_g26590</name>
    <name evidence="5" type="ORF">PF006_g28272</name>
    <name evidence="4" type="ORF">PF007_g27482</name>
    <name evidence="10" type="ORF">PF008_g28023</name>
    <name evidence="2" type="ORF">PF009_g27557</name>
    <name evidence="3" type="ORF">PF010_g28079</name>
</gene>
<accession>A0A6A3Q5Y7</accession>
<dbReference type="Proteomes" id="UP000488956">
    <property type="component" value="Unassembled WGS sequence"/>
</dbReference>
<dbReference type="Proteomes" id="UP000476176">
    <property type="component" value="Unassembled WGS sequence"/>
</dbReference>
<dbReference type="Proteomes" id="UP000429523">
    <property type="component" value="Unassembled WGS sequence"/>
</dbReference>
<dbReference type="EMBL" id="QXFX01004043">
    <property type="protein sequence ID" value="KAE9065738.1"/>
    <property type="molecule type" value="Genomic_DNA"/>
</dbReference>
<dbReference type="Proteomes" id="UP000437068">
    <property type="component" value="Unassembled WGS sequence"/>
</dbReference>
<evidence type="ECO:0000313" key="9">
    <source>
        <dbReference type="EMBL" id="KAE9271573.1"/>
    </source>
</evidence>
<feature type="chain" id="PRO_5036165640" description="Secreted protein" evidence="1">
    <location>
        <begin position="27"/>
        <end position="85"/>
    </location>
</feature>
<evidence type="ECO:0000313" key="11">
    <source>
        <dbReference type="Proteomes" id="UP000429523"/>
    </source>
</evidence>
<reference evidence="11 12" key="1">
    <citation type="submission" date="2018-08" db="EMBL/GenBank/DDBJ databases">
        <title>Genomic investigation of the strawberry pathogen Phytophthora fragariae indicates pathogenicity is determined by transcriptional variation in three key races.</title>
        <authorList>
            <person name="Adams T.M."/>
            <person name="Armitage A.D."/>
            <person name="Sobczyk M.K."/>
            <person name="Bates H.J."/>
            <person name="Dunwell J.M."/>
            <person name="Nellist C.F."/>
            <person name="Harrison R.J."/>
        </authorList>
    </citation>
    <scope>NUCLEOTIDE SEQUENCE [LARGE SCALE GENOMIC DNA]</scope>
    <source>
        <strain evidence="9 13">A4</strain>
        <strain evidence="8 14">BC-1</strain>
        <strain evidence="6 17">BC-23</strain>
        <strain evidence="7 12">NOV-27</strain>
        <strain evidence="5 15">NOV-5</strain>
        <strain evidence="4 16">NOV-71</strain>
        <strain evidence="10 18">NOV-77</strain>
        <strain evidence="2 11">NOV-9</strain>
        <strain evidence="3 19">ONT-3</strain>
    </source>
</reference>
<dbReference type="Proteomes" id="UP000440367">
    <property type="component" value="Unassembled WGS sequence"/>
</dbReference>
<evidence type="ECO:0000313" key="14">
    <source>
        <dbReference type="Proteomes" id="UP000440367"/>
    </source>
</evidence>
<evidence type="ECO:0000256" key="1">
    <source>
        <dbReference type="SAM" id="SignalP"/>
    </source>
</evidence>
<sequence length="85" mass="9159">MQLATASGVVITWLVLEYLGMGTSGAFPVGGGGRLRSCCARCTALHRRGCFSTEAFGWNTYIFGCTTTTIRSSTPNLEIEYPLTE</sequence>
<dbReference type="EMBL" id="QXGB01003115">
    <property type="protein sequence ID" value="KAE9172695.1"/>
    <property type="molecule type" value="Genomic_DNA"/>
</dbReference>
<evidence type="ECO:0000313" key="10">
    <source>
        <dbReference type="EMBL" id="KAE9280920.1"/>
    </source>
</evidence>
<comment type="caution">
    <text evidence="4">The sequence shown here is derived from an EMBL/GenBank/DDBJ whole genome shotgun (WGS) entry which is preliminary data.</text>
</comment>
<evidence type="ECO:0000313" key="19">
    <source>
        <dbReference type="Proteomes" id="UP000488956"/>
    </source>
</evidence>
<feature type="signal peptide" evidence="1">
    <location>
        <begin position="1"/>
        <end position="26"/>
    </location>
</feature>
<evidence type="ECO:0000313" key="18">
    <source>
        <dbReference type="Proteomes" id="UP000486351"/>
    </source>
</evidence>
<keyword evidence="12" id="KW-1185">Reference proteome</keyword>
<evidence type="ECO:0000313" key="12">
    <source>
        <dbReference type="Proteomes" id="UP000433483"/>
    </source>
</evidence>
<evidence type="ECO:0000313" key="5">
    <source>
        <dbReference type="EMBL" id="KAE9075752.1"/>
    </source>
</evidence>
<dbReference type="Proteomes" id="UP000486351">
    <property type="component" value="Unassembled WGS sequence"/>
</dbReference>
<evidence type="ECO:0008006" key="20">
    <source>
        <dbReference type="Google" id="ProtNLM"/>
    </source>
</evidence>
<evidence type="ECO:0000313" key="7">
    <source>
        <dbReference type="EMBL" id="KAE9172695.1"/>
    </source>
</evidence>
<dbReference type="EMBL" id="QXGA01004160">
    <property type="protein sequence ID" value="KAE9075752.1"/>
    <property type="molecule type" value="Genomic_DNA"/>
</dbReference>
<evidence type="ECO:0000313" key="15">
    <source>
        <dbReference type="Proteomes" id="UP000440732"/>
    </source>
</evidence>
<dbReference type="EMBL" id="QXGC01004160">
    <property type="protein sequence ID" value="KAE9170858.1"/>
    <property type="molecule type" value="Genomic_DNA"/>
</dbReference>
<protein>
    <recommendedName>
        <fullName evidence="20">Secreted protein</fullName>
    </recommendedName>
</protein>
<dbReference type="EMBL" id="QXGF01003186">
    <property type="protein sequence ID" value="KAE8922175.1"/>
    <property type="molecule type" value="Genomic_DNA"/>
</dbReference>
<dbReference type="EMBL" id="QXFZ01003450">
    <property type="protein sequence ID" value="KAE9069003.1"/>
    <property type="molecule type" value="Genomic_DNA"/>
</dbReference>
<keyword evidence="1" id="KW-0732">Signal</keyword>
<dbReference type="EMBL" id="QXGD01003452">
    <property type="protein sequence ID" value="KAE9177476.1"/>
    <property type="molecule type" value="Genomic_DNA"/>
</dbReference>
<dbReference type="OrthoDB" id="10461225at2759"/>
<dbReference type="Proteomes" id="UP000441208">
    <property type="component" value="Unassembled WGS sequence"/>
</dbReference>
<organism evidence="4 16">
    <name type="scientific">Phytophthora fragariae</name>
    <dbReference type="NCBI Taxonomy" id="53985"/>
    <lineage>
        <taxon>Eukaryota</taxon>
        <taxon>Sar</taxon>
        <taxon>Stramenopiles</taxon>
        <taxon>Oomycota</taxon>
        <taxon>Peronosporomycetes</taxon>
        <taxon>Peronosporales</taxon>
        <taxon>Peronosporaceae</taxon>
        <taxon>Phytophthora</taxon>
    </lineage>
</organism>
<dbReference type="Proteomes" id="UP000440732">
    <property type="component" value="Unassembled WGS sequence"/>
</dbReference>
<evidence type="ECO:0000313" key="8">
    <source>
        <dbReference type="EMBL" id="KAE9177476.1"/>
    </source>
</evidence>
<evidence type="ECO:0000313" key="2">
    <source>
        <dbReference type="EMBL" id="KAE8922175.1"/>
    </source>
</evidence>
<dbReference type="Proteomes" id="UP000433483">
    <property type="component" value="Unassembled WGS sequence"/>
</dbReference>
<name>A0A6A3Q5Y7_9STRA</name>
<evidence type="ECO:0000313" key="4">
    <source>
        <dbReference type="EMBL" id="KAE9069003.1"/>
    </source>
</evidence>
<dbReference type="EMBL" id="QXFY01003937">
    <property type="protein sequence ID" value="KAE9280920.1"/>
    <property type="molecule type" value="Genomic_DNA"/>
</dbReference>
<evidence type="ECO:0000313" key="17">
    <source>
        <dbReference type="Proteomes" id="UP000476176"/>
    </source>
</evidence>
<evidence type="ECO:0000313" key="16">
    <source>
        <dbReference type="Proteomes" id="UP000441208"/>
    </source>
</evidence>
<evidence type="ECO:0000313" key="3">
    <source>
        <dbReference type="EMBL" id="KAE9065738.1"/>
    </source>
</evidence>
<proteinExistence type="predicted"/>
<evidence type="ECO:0000313" key="13">
    <source>
        <dbReference type="Proteomes" id="UP000437068"/>
    </source>
</evidence>
<dbReference type="AlphaFoldDB" id="A0A6A3Q5Y7"/>